<comment type="caution">
    <text evidence="1">The sequence shown here is derived from an EMBL/GenBank/DDBJ whole genome shotgun (WGS) entry which is preliminary data.</text>
</comment>
<proteinExistence type="predicted"/>
<sequence>MKWIILIISAVLMSGCYYSTDVVEYRQVMPAVQPVAVYTYPGVDVTATTIDWY</sequence>
<dbReference type="AlphaFoldDB" id="A0A0W0YN45"/>
<evidence type="ECO:0000313" key="1">
    <source>
        <dbReference type="EMBL" id="KTD57971.1"/>
    </source>
</evidence>
<evidence type="ECO:0000313" key="2">
    <source>
        <dbReference type="Proteomes" id="UP000054621"/>
    </source>
</evidence>
<organism evidence="1 2">
    <name type="scientific">Legionella sainthelensi</name>
    <dbReference type="NCBI Taxonomy" id="28087"/>
    <lineage>
        <taxon>Bacteria</taxon>
        <taxon>Pseudomonadati</taxon>
        <taxon>Pseudomonadota</taxon>
        <taxon>Gammaproteobacteria</taxon>
        <taxon>Legionellales</taxon>
        <taxon>Legionellaceae</taxon>
        <taxon>Legionella</taxon>
    </lineage>
</organism>
<gene>
    <name evidence="1" type="ORF">Lsai_1493</name>
</gene>
<dbReference type="RefSeq" id="WP_164480583.1">
    <property type="nucleotide sequence ID" value="NZ_CAAAJE010000010.1"/>
</dbReference>
<accession>A0A0W0YN45</accession>
<dbReference type="eggNOG" id="ENOG5031EK8">
    <property type="taxonomic scope" value="Bacteria"/>
</dbReference>
<reference evidence="1 2" key="1">
    <citation type="submission" date="2015-11" db="EMBL/GenBank/DDBJ databases">
        <title>Genomic analysis of 38 Legionella species identifies large and diverse effector repertoires.</title>
        <authorList>
            <person name="Burstein D."/>
            <person name="Amaro F."/>
            <person name="Zusman T."/>
            <person name="Lifshitz Z."/>
            <person name="Cohen O."/>
            <person name="Gilbert J.A."/>
            <person name="Pupko T."/>
            <person name="Shuman H.A."/>
            <person name="Segal G."/>
        </authorList>
    </citation>
    <scope>NUCLEOTIDE SEQUENCE [LARGE SCALE GENOMIC DNA]</scope>
    <source>
        <strain evidence="1 2">Mt.St.Helens-4</strain>
    </source>
</reference>
<protein>
    <submittedName>
        <fullName evidence="1">Uncharacterized protein</fullName>
    </submittedName>
</protein>
<dbReference type="PROSITE" id="PS51257">
    <property type="entry name" value="PROKAR_LIPOPROTEIN"/>
    <property type="match status" value="1"/>
</dbReference>
<name>A0A0W0YN45_9GAMM</name>
<dbReference type="PATRIC" id="fig|28087.4.peg.1602"/>
<dbReference type="EMBL" id="LNYV01000015">
    <property type="protein sequence ID" value="KTD57971.1"/>
    <property type="molecule type" value="Genomic_DNA"/>
</dbReference>
<dbReference type="Proteomes" id="UP000054621">
    <property type="component" value="Unassembled WGS sequence"/>
</dbReference>